<proteinExistence type="predicted"/>
<dbReference type="PROSITE" id="PS51186">
    <property type="entry name" value="GNAT"/>
    <property type="match status" value="1"/>
</dbReference>
<dbReference type="SUPFAM" id="SSF55729">
    <property type="entry name" value="Acyl-CoA N-acyltransferases (Nat)"/>
    <property type="match status" value="1"/>
</dbReference>
<evidence type="ECO:0000259" key="1">
    <source>
        <dbReference type="PROSITE" id="PS51186"/>
    </source>
</evidence>
<gene>
    <name evidence="2" type="ORF">AMJ44_00260</name>
</gene>
<sequence length="374" mass="44525">MAVQIREVKNRKDLKTFIYLPEKIHADQENWVHPIYMDEWKYFDSRKNKAFNYCDTILLLVFREGKTVGRIMGIINTRYYEQRKEKTARFAYLETWEDRDVVYALLSHVEEWARKKGMTRIIGPYGFSDQDPEGFLIEGFENRATIATYYNFEWMPSFVEKEGYTKDVDYFVYRLDVPKEFPEFYKKIYERIKRRGKFEIVEFRKKKELKPWIIPVLTLMNECYTGSNIYGYTPLDEREMNDLAKRYLPVLDPRFVKVVKRENEVVAFIVGIPDMTEGIRKAKGRLFPFGFLKILRAAKKTKQLDLLLGAVKDKYRGMGLDVLMGVRMILSAQEAGLEVMDTHHELESNVKVRAEMEKMGGKLYKRFRVYHKKL</sequence>
<dbReference type="PANTHER" id="PTHR41368">
    <property type="entry name" value="PROTEIN YGHO"/>
    <property type="match status" value="1"/>
</dbReference>
<feature type="domain" description="N-acetyltransferase" evidence="1">
    <location>
        <begin position="3"/>
        <end position="191"/>
    </location>
</feature>
<name>A0A0S7Y7V6_UNCSA</name>
<dbReference type="InterPro" id="IPR039968">
    <property type="entry name" value="BcerS-like"/>
</dbReference>
<dbReference type="InterPro" id="IPR000182">
    <property type="entry name" value="GNAT_dom"/>
</dbReference>
<dbReference type="Gene3D" id="3.40.630.30">
    <property type="match status" value="1"/>
</dbReference>
<dbReference type="InterPro" id="IPR016181">
    <property type="entry name" value="Acyl_CoA_acyltransferase"/>
</dbReference>
<accession>A0A0S7Y7V6</accession>
<dbReference type="PANTHER" id="PTHR41368:SF1">
    <property type="entry name" value="PROTEIN YGHO"/>
    <property type="match status" value="1"/>
</dbReference>
<evidence type="ECO:0000313" key="2">
    <source>
        <dbReference type="EMBL" id="KPJ70188.1"/>
    </source>
</evidence>
<evidence type="ECO:0000313" key="3">
    <source>
        <dbReference type="Proteomes" id="UP000051861"/>
    </source>
</evidence>
<organism evidence="2 3">
    <name type="scientific">candidate division WOR-1 bacterium DG_54_3</name>
    <dbReference type="NCBI Taxonomy" id="1703775"/>
    <lineage>
        <taxon>Bacteria</taxon>
        <taxon>Bacillati</taxon>
        <taxon>Saganbacteria</taxon>
    </lineage>
</organism>
<dbReference type="Proteomes" id="UP000051861">
    <property type="component" value="Unassembled WGS sequence"/>
</dbReference>
<comment type="caution">
    <text evidence="2">The sequence shown here is derived from an EMBL/GenBank/DDBJ whole genome shotgun (WGS) entry which is preliminary data.</text>
</comment>
<reference evidence="2 3" key="1">
    <citation type="journal article" date="2015" name="Microbiome">
        <title>Genomic resolution of linkages in carbon, nitrogen, and sulfur cycling among widespread estuary sediment bacteria.</title>
        <authorList>
            <person name="Baker B.J."/>
            <person name="Lazar C.S."/>
            <person name="Teske A.P."/>
            <person name="Dick G.J."/>
        </authorList>
    </citation>
    <scope>NUCLEOTIDE SEQUENCE [LARGE SCALE GENOMIC DNA]</scope>
    <source>
        <strain evidence="2">DG_54_3</strain>
    </source>
</reference>
<dbReference type="AlphaFoldDB" id="A0A0S7Y7V6"/>
<protein>
    <recommendedName>
        <fullName evidence="1">N-acetyltransferase domain-containing protein</fullName>
    </recommendedName>
</protein>
<dbReference type="GO" id="GO:0016747">
    <property type="term" value="F:acyltransferase activity, transferring groups other than amino-acyl groups"/>
    <property type="evidence" value="ECO:0007669"/>
    <property type="project" value="InterPro"/>
</dbReference>
<dbReference type="EMBL" id="LIZX01000004">
    <property type="protein sequence ID" value="KPJ70188.1"/>
    <property type="molecule type" value="Genomic_DNA"/>
</dbReference>